<dbReference type="RefSeq" id="WP_182583921.1">
    <property type="nucleotide sequence ID" value="NZ_JABVCQ010000016.1"/>
</dbReference>
<keyword evidence="10" id="KW-1185">Reference proteome</keyword>
<dbReference type="InterPro" id="IPR046357">
    <property type="entry name" value="PPIase_dom_sf"/>
</dbReference>
<evidence type="ECO:0000256" key="7">
    <source>
        <dbReference type="ARBA" id="ARBA00023186"/>
    </source>
</evidence>
<name>A0A839HGW8_9GAMM</name>
<evidence type="ECO:0000313" key="10">
    <source>
        <dbReference type="Proteomes" id="UP000548632"/>
    </source>
</evidence>
<sequence>MSQPNVITTGLYVALTYHIRDQHGRVLEQTDLPVHYIHGGDTELIGGMDSALVGCSAGDEIEFELTPADSGFGDHDPQLVFTDDLDNVPPQFRHVGAEVLMESDDGESRIFYVTAIADGKLTVDGNHPLAGQHLIVTVRVVEVRPPRPDDLLETAGARLH</sequence>
<organism evidence="9 10">
    <name type="scientific">Thiospirillum jenense</name>
    <dbReference type="NCBI Taxonomy" id="1653858"/>
    <lineage>
        <taxon>Bacteria</taxon>
        <taxon>Pseudomonadati</taxon>
        <taxon>Pseudomonadota</taxon>
        <taxon>Gammaproteobacteria</taxon>
        <taxon>Chromatiales</taxon>
        <taxon>Chromatiaceae</taxon>
        <taxon>Thiospirillum</taxon>
    </lineage>
</organism>
<dbReference type="GO" id="GO:0003755">
    <property type="term" value="F:peptidyl-prolyl cis-trans isomerase activity"/>
    <property type="evidence" value="ECO:0007669"/>
    <property type="project" value="UniProtKB-KW"/>
</dbReference>
<comment type="caution">
    <text evidence="9">The sequence shown here is derived from an EMBL/GenBank/DDBJ whole genome shotgun (WGS) entry which is preliminary data.</text>
</comment>
<evidence type="ECO:0000256" key="2">
    <source>
        <dbReference type="ARBA" id="ARBA00004496"/>
    </source>
</evidence>
<dbReference type="SUPFAM" id="SSF54534">
    <property type="entry name" value="FKBP-like"/>
    <property type="match status" value="1"/>
</dbReference>
<comment type="subcellular location">
    <subcellularLocation>
        <location evidence="2">Cytoplasm</location>
    </subcellularLocation>
</comment>
<evidence type="ECO:0000256" key="4">
    <source>
        <dbReference type="ARBA" id="ARBA00013194"/>
    </source>
</evidence>
<comment type="similarity">
    <text evidence="3">Belongs to the FKBP-type PPIase family.</text>
</comment>
<keyword evidence="8 9" id="KW-0413">Isomerase</keyword>
<evidence type="ECO:0000256" key="1">
    <source>
        <dbReference type="ARBA" id="ARBA00000971"/>
    </source>
</evidence>
<comment type="catalytic activity">
    <reaction evidence="1">
        <text>[protein]-peptidylproline (omega=180) = [protein]-peptidylproline (omega=0)</text>
        <dbReference type="Rhea" id="RHEA:16237"/>
        <dbReference type="Rhea" id="RHEA-COMP:10747"/>
        <dbReference type="Rhea" id="RHEA-COMP:10748"/>
        <dbReference type="ChEBI" id="CHEBI:83833"/>
        <dbReference type="ChEBI" id="CHEBI:83834"/>
        <dbReference type="EC" id="5.2.1.8"/>
    </reaction>
</comment>
<dbReference type="AlphaFoldDB" id="A0A839HGW8"/>
<evidence type="ECO:0000256" key="8">
    <source>
        <dbReference type="ARBA" id="ARBA00023235"/>
    </source>
</evidence>
<evidence type="ECO:0000256" key="3">
    <source>
        <dbReference type="ARBA" id="ARBA00006577"/>
    </source>
</evidence>
<keyword evidence="7" id="KW-0143">Chaperone</keyword>
<dbReference type="PANTHER" id="PTHR47861:SF3">
    <property type="entry name" value="FKBP-TYPE PEPTIDYL-PROLYL CIS-TRANS ISOMERASE SLYD"/>
    <property type="match status" value="1"/>
</dbReference>
<proteinExistence type="inferred from homology"/>
<dbReference type="EC" id="5.2.1.8" evidence="4"/>
<dbReference type="GO" id="GO:0005737">
    <property type="term" value="C:cytoplasm"/>
    <property type="evidence" value="ECO:0007669"/>
    <property type="project" value="UniProtKB-SubCell"/>
</dbReference>
<keyword evidence="5" id="KW-0963">Cytoplasm</keyword>
<evidence type="ECO:0000313" key="9">
    <source>
        <dbReference type="EMBL" id="MBB1126297.1"/>
    </source>
</evidence>
<reference evidence="9 10" key="1">
    <citation type="journal article" date="2020" name="Arch. Microbiol.">
        <title>The genome sequence of the giant phototrophic gammaproteobacterium Thiospirillum jenense gives insight into its physiological properties and phylogenetic relationships.</title>
        <authorList>
            <person name="Imhoff J.F."/>
            <person name="Meyer T.E."/>
            <person name="Kyndt J.A."/>
        </authorList>
    </citation>
    <scope>NUCLEOTIDE SEQUENCE [LARGE SCALE GENOMIC DNA]</scope>
    <source>
        <strain evidence="9 10">DSM 216</strain>
    </source>
</reference>
<dbReference type="PANTHER" id="PTHR47861">
    <property type="entry name" value="FKBP-TYPE PEPTIDYL-PROLYL CIS-TRANS ISOMERASE SLYD"/>
    <property type="match status" value="1"/>
</dbReference>
<accession>A0A839HGW8</accession>
<dbReference type="Gene3D" id="3.10.50.40">
    <property type="match status" value="1"/>
</dbReference>
<dbReference type="EMBL" id="JABVCQ010000016">
    <property type="protein sequence ID" value="MBB1126297.1"/>
    <property type="molecule type" value="Genomic_DNA"/>
</dbReference>
<protein>
    <recommendedName>
        <fullName evidence="4">peptidylprolyl isomerase</fullName>
        <ecNumber evidence="4">5.2.1.8</ecNumber>
    </recommendedName>
</protein>
<dbReference type="Proteomes" id="UP000548632">
    <property type="component" value="Unassembled WGS sequence"/>
</dbReference>
<gene>
    <name evidence="9" type="ORF">HUK38_08635</name>
</gene>
<keyword evidence="6" id="KW-0697">Rotamase</keyword>
<evidence type="ECO:0000256" key="5">
    <source>
        <dbReference type="ARBA" id="ARBA00022490"/>
    </source>
</evidence>
<evidence type="ECO:0000256" key="6">
    <source>
        <dbReference type="ARBA" id="ARBA00023110"/>
    </source>
</evidence>